<dbReference type="SUPFAM" id="SSF46785">
    <property type="entry name" value="Winged helix' DNA-binding domain"/>
    <property type="match status" value="1"/>
</dbReference>
<dbReference type="EMBL" id="NEXE01000040">
    <property type="protein sequence ID" value="PSN90957.1"/>
    <property type="molecule type" value="Genomic_DNA"/>
</dbReference>
<evidence type="ECO:0000256" key="1">
    <source>
        <dbReference type="ARBA" id="ARBA00023015"/>
    </source>
</evidence>
<evidence type="ECO:0000313" key="4">
    <source>
        <dbReference type="EMBL" id="PSN90957.1"/>
    </source>
</evidence>
<gene>
    <name evidence="4" type="ORF">B9Q03_05450</name>
</gene>
<dbReference type="InterPro" id="IPR000485">
    <property type="entry name" value="AsnC-type_HTH_dom"/>
</dbReference>
<comment type="caution">
    <text evidence="4">The sequence shown here is derived from an EMBL/GenBank/DDBJ whole genome shotgun (WGS) entry which is preliminary data.</text>
</comment>
<dbReference type="AlphaFoldDB" id="A0A2R6AX69"/>
<dbReference type="InterPro" id="IPR036390">
    <property type="entry name" value="WH_DNA-bd_sf"/>
</dbReference>
<organism evidence="4 5">
    <name type="scientific">Candidatus Marsarchaeota G2 archaeon OSP_D</name>
    <dbReference type="NCBI Taxonomy" id="1978157"/>
    <lineage>
        <taxon>Archaea</taxon>
        <taxon>Candidatus Marsarchaeota</taxon>
        <taxon>Candidatus Marsarchaeota group 2</taxon>
    </lineage>
</organism>
<dbReference type="PRINTS" id="PR00033">
    <property type="entry name" value="HTHASNC"/>
</dbReference>
<name>A0A2R6AX69_9ARCH</name>
<evidence type="ECO:0000313" key="5">
    <source>
        <dbReference type="Proteomes" id="UP000240322"/>
    </source>
</evidence>
<dbReference type="Proteomes" id="UP000240322">
    <property type="component" value="Unassembled WGS sequence"/>
</dbReference>
<protein>
    <recommendedName>
        <fullName evidence="6">HTH asnC-type domain-containing protein</fullName>
    </recommendedName>
</protein>
<sequence length="368" mass="42017">MEKYDVYQWLNSTHRAFESLSSQELQILFAMSQDKWCVRKTAVLSQRLCLAKSTVNYHLRRLEALSNPLTTAIPCTPKIGLARYALYLEPLKPVDELLDTIGSKPFLQSLTASTDSHIVATFAVPTTQASWLFSFLDYLEINGAVRKPTAYLVDDTTPVFPDPKWYSAYLKTWKSGLDGFLEDVTKLEDWVRTRMDYSTVTIPDRLDLEIIQQLELNGRVSLIRIASKIGVTLSCASRRVSRVLEGGLIGRFTIRVLPFSLNQSDLFDTRILLVKNSHKEPLTKKISSHPFILSVCHGITTPLVIIRAQVPWWGRLHYLRLLERLVEAGLARSVKNECIIPSTIRNFTICPKFFMDNEWKTPTVLPRK</sequence>
<dbReference type="InterPro" id="IPR036388">
    <property type="entry name" value="WH-like_DNA-bd_sf"/>
</dbReference>
<accession>A0A2R6AX69</accession>
<evidence type="ECO:0000256" key="3">
    <source>
        <dbReference type="ARBA" id="ARBA00023163"/>
    </source>
</evidence>
<keyword evidence="3" id="KW-0804">Transcription</keyword>
<keyword evidence="1" id="KW-0805">Transcription regulation</keyword>
<dbReference type="InterPro" id="IPR019888">
    <property type="entry name" value="Tscrpt_reg_AsnC-like"/>
</dbReference>
<dbReference type="GO" id="GO:0043565">
    <property type="term" value="F:sequence-specific DNA binding"/>
    <property type="evidence" value="ECO:0007669"/>
    <property type="project" value="InterPro"/>
</dbReference>
<evidence type="ECO:0008006" key="6">
    <source>
        <dbReference type="Google" id="ProtNLM"/>
    </source>
</evidence>
<evidence type="ECO:0000256" key="2">
    <source>
        <dbReference type="ARBA" id="ARBA00023125"/>
    </source>
</evidence>
<reference evidence="4 5" key="1">
    <citation type="submission" date="2017-04" db="EMBL/GenBank/DDBJ databases">
        <title>Novel microbial lineages endemic to geothermal iron-oxide mats fill important gaps in the evolutionary history of Archaea.</title>
        <authorList>
            <person name="Jay Z.J."/>
            <person name="Beam J.P."/>
            <person name="Dlakic M."/>
            <person name="Rusch D.B."/>
            <person name="Kozubal M.A."/>
            <person name="Inskeep W.P."/>
        </authorList>
    </citation>
    <scope>NUCLEOTIDE SEQUENCE [LARGE SCALE GENOMIC DNA]</scope>
    <source>
        <strain evidence="4">OSP_D</strain>
    </source>
</reference>
<dbReference type="Pfam" id="PF13412">
    <property type="entry name" value="HTH_24"/>
    <property type="match status" value="1"/>
</dbReference>
<dbReference type="Gene3D" id="1.10.10.10">
    <property type="entry name" value="Winged helix-like DNA-binding domain superfamily/Winged helix DNA-binding domain"/>
    <property type="match status" value="1"/>
</dbReference>
<proteinExistence type="predicted"/>
<dbReference type="SMART" id="SM00344">
    <property type="entry name" value="HTH_ASNC"/>
    <property type="match status" value="1"/>
</dbReference>
<keyword evidence="2" id="KW-0238">DNA-binding</keyword>